<evidence type="ECO:0000313" key="1">
    <source>
        <dbReference type="EMBL" id="WQQ24809.1"/>
    </source>
</evidence>
<evidence type="ECO:0000313" key="2">
    <source>
        <dbReference type="Proteomes" id="UP001327225"/>
    </source>
</evidence>
<reference evidence="2" key="1">
    <citation type="submission" date="2023-12" db="EMBL/GenBank/DDBJ databases">
        <title>Novel species in genus Nocardioides.</title>
        <authorList>
            <person name="Zhou H."/>
        </authorList>
    </citation>
    <scope>NUCLEOTIDE SEQUENCE [LARGE SCALE GENOMIC DNA]</scope>
    <source>
        <strain evidence="2">HM61</strain>
    </source>
</reference>
<accession>A0ABZ0ZM09</accession>
<name>A0ABZ0ZM09_9ACTN</name>
<proteinExistence type="predicted"/>
<sequence length="72" mass="7993">MSEQEPRVEERGWPKRCPHCQTELQTATQGFNPAGEDDIDHGEMGEVLAVDFCPNPDCPGKETDPARASHDQ</sequence>
<protein>
    <recommendedName>
        <fullName evidence="3">Alkylphosphonate utilization protein</fullName>
    </recommendedName>
</protein>
<dbReference type="Proteomes" id="UP001327225">
    <property type="component" value="Chromosome"/>
</dbReference>
<evidence type="ECO:0008006" key="3">
    <source>
        <dbReference type="Google" id="ProtNLM"/>
    </source>
</evidence>
<organism evidence="1 2">
    <name type="scientific">Nocardioides bizhenqiangii</name>
    <dbReference type="NCBI Taxonomy" id="3095076"/>
    <lineage>
        <taxon>Bacteria</taxon>
        <taxon>Bacillati</taxon>
        <taxon>Actinomycetota</taxon>
        <taxon>Actinomycetes</taxon>
        <taxon>Propionibacteriales</taxon>
        <taxon>Nocardioidaceae</taxon>
        <taxon>Nocardioides</taxon>
    </lineage>
</organism>
<dbReference type="EMBL" id="CP141059">
    <property type="protein sequence ID" value="WQQ24809.1"/>
    <property type="molecule type" value="Genomic_DNA"/>
</dbReference>
<dbReference type="RefSeq" id="WP_322936423.1">
    <property type="nucleotide sequence ID" value="NZ_CP141059.1"/>
</dbReference>
<gene>
    <name evidence="1" type="ORF">SHK19_12615</name>
</gene>
<keyword evidence="2" id="KW-1185">Reference proteome</keyword>